<dbReference type="SMART" id="SM00271">
    <property type="entry name" value="DnaJ"/>
    <property type="match status" value="1"/>
</dbReference>
<feature type="compositionally biased region" description="Polar residues" evidence="1">
    <location>
        <begin position="55"/>
        <end position="86"/>
    </location>
</feature>
<keyword evidence="4" id="KW-1185">Reference proteome</keyword>
<feature type="compositionally biased region" description="Basic and acidic residues" evidence="1">
    <location>
        <begin position="93"/>
        <end position="106"/>
    </location>
</feature>
<evidence type="ECO:0000256" key="2">
    <source>
        <dbReference type="SAM" id="Phobius"/>
    </source>
</evidence>
<feature type="compositionally biased region" description="Basic and acidic residues" evidence="1">
    <location>
        <begin position="237"/>
        <end position="256"/>
    </location>
</feature>
<dbReference type="OrthoDB" id="1507364at2759"/>
<feature type="transmembrane region" description="Helical" evidence="2">
    <location>
        <begin position="365"/>
        <end position="387"/>
    </location>
</feature>
<feature type="compositionally biased region" description="Polar residues" evidence="1">
    <location>
        <begin position="288"/>
        <end position="305"/>
    </location>
</feature>
<feature type="compositionally biased region" description="Gly residues" evidence="1">
    <location>
        <begin position="697"/>
        <end position="709"/>
    </location>
</feature>
<accession>A0A8B7Z3J9</accession>
<evidence type="ECO:0000256" key="1">
    <source>
        <dbReference type="SAM" id="MobiDB-lite"/>
    </source>
</evidence>
<dbReference type="InterPro" id="IPR036869">
    <property type="entry name" value="J_dom_sf"/>
</dbReference>
<keyword evidence="2" id="KW-0472">Membrane</keyword>
<dbReference type="Gene3D" id="1.10.287.110">
    <property type="entry name" value="DnaJ domain"/>
    <property type="match status" value="1"/>
</dbReference>
<dbReference type="RefSeq" id="XP_022100208.1">
    <property type="nucleotide sequence ID" value="XM_022244516.1"/>
</dbReference>
<dbReference type="Pfam" id="PF00226">
    <property type="entry name" value="DnaJ"/>
    <property type="match status" value="1"/>
</dbReference>
<feature type="compositionally biased region" description="Basic residues" evidence="1">
    <location>
        <begin position="715"/>
        <end position="726"/>
    </location>
</feature>
<evidence type="ECO:0000259" key="3">
    <source>
        <dbReference type="PROSITE" id="PS50076"/>
    </source>
</evidence>
<feature type="compositionally biased region" description="Basic and acidic residues" evidence="1">
    <location>
        <begin position="684"/>
        <end position="696"/>
    </location>
</feature>
<feature type="domain" description="J" evidence="3">
    <location>
        <begin position="464"/>
        <end position="528"/>
    </location>
</feature>
<feature type="region of interest" description="Disordered" evidence="1">
    <location>
        <begin position="415"/>
        <end position="448"/>
    </location>
</feature>
<dbReference type="InterPro" id="IPR032843">
    <property type="entry name" value="Jiv"/>
</dbReference>
<feature type="region of interest" description="Disordered" evidence="1">
    <location>
        <begin position="642"/>
        <end position="670"/>
    </location>
</feature>
<dbReference type="InterPro" id="IPR001623">
    <property type="entry name" value="DnaJ_domain"/>
</dbReference>
<dbReference type="Pfam" id="PF14901">
    <property type="entry name" value="Jiv90"/>
    <property type="match status" value="1"/>
</dbReference>
<proteinExistence type="predicted"/>
<dbReference type="PRINTS" id="PR00625">
    <property type="entry name" value="JDOMAIN"/>
</dbReference>
<dbReference type="AlphaFoldDB" id="A0A8B7Z3J9"/>
<dbReference type="PANTHER" id="PTHR44665">
    <property type="entry name" value="DNAJ HOMOLOG SUBFAMILY C MEMBER 14"/>
    <property type="match status" value="1"/>
</dbReference>
<name>A0A8B7Z3J9_ACAPL</name>
<dbReference type="KEGG" id="aplc:110984373"/>
<dbReference type="PROSITE" id="PS00636">
    <property type="entry name" value="DNAJ_1"/>
    <property type="match status" value="1"/>
</dbReference>
<keyword evidence="2" id="KW-1133">Transmembrane helix</keyword>
<reference evidence="5" key="1">
    <citation type="submission" date="2025-08" db="UniProtKB">
        <authorList>
            <consortium name="RefSeq"/>
        </authorList>
    </citation>
    <scope>IDENTIFICATION</scope>
</reference>
<dbReference type="CDD" id="cd06257">
    <property type="entry name" value="DnaJ"/>
    <property type="match status" value="1"/>
</dbReference>
<evidence type="ECO:0000313" key="4">
    <source>
        <dbReference type="Proteomes" id="UP000694845"/>
    </source>
</evidence>
<protein>
    <submittedName>
        <fullName evidence="5">Uncharacterized protein LOC110984373</fullName>
    </submittedName>
</protein>
<feature type="compositionally biased region" description="Basic and acidic residues" evidence="1">
    <location>
        <begin position="212"/>
        <end position="223"/>
    </location>
</feature>
<feature type="compositionally biased region" description="Polar residues" evidence="1">
    <location>
        <begin position="108"/>
        <end position="124"/>
    </location>
</feature>
<gene>
    <name evidence="5" type="primary">LOC110984373</name>
</gene>
<feature type="compositionally biased region" description="Low complexity" evidence="1">
    <location>
        <begin position="306"/>
        <end position="318"/>
    </location>
</feature>
<dbReference type="GeneID" id="110984373"/>
<feature type="compositionally biased region" description="Polar residues" evidence="1">
    <location>
        <begin position="161"/>
        <end position="186"/>
    </location>
</feature>
<feature type="compositionally biased region" description="Low complexity" evidence="1">
    <location>
        <begin position="425"/>
        <end position="435"/>
    </location>
</feature>
<feature type="compositionally biased region" description="Polar residues" evidence="1">
    <location>
        <begin position="196"/>
        <end position="208"/>
    </location>
</feature>
<dbReference type="InterPro" id="IPR052317">
    <property type="entry name" value="Viral_replicn-host_int_reg"/>
</dbReference>
<dbReference type="PANTHER" id="PTHR44665:SF1">
    <property type="entry name" value="DNAJ HOMOLOG SUBFAMILY C MEMBER 14"/>
    <property type="match status" value="1"/>
</dbReference>
<sequence>MPLDQQTSNAKKDVTKKGCDANSSSDKDKWPSSTSSSETKELHCNPRASARGAGCNSSTLKPSDNSTSKRISQTKDLPLNSGTSYSYVAWRDQNAKRAMDAVKKSDPAASTETAHNRTFSSADSKSGRQSDAESVQNPGDRPTKVNVSQHTCEEPRLKSEAVTSEVPSESTFSTRGLGNKKSQCPSSGRHPEPTPDTASTHSQDSGLNFRSAPKDDRNRDGFSRTRGSSNEVPSAEPDVRAKESSKPRPMESKTRPDSGVAANSHPHQQRRAEGSTSRASQPGRPASDSASKSSRPGTAQGPRQQSSTRASAARAAPCAREDDAGTRPKDRKREGTSPAGATTDNIDIEDVDPWYKWTRAIGRGLWWALCFAVFLLLILLACLYSTLKVGIKYSWHILRELVKLLQENWHSGRAYQGTSGGQGSRGSSSHGNRSRAPAEPTRSIDIPTSGGEAIKRLLRCNRDNPYEVLGVSSEASEDDIKKYYRRQCMLVHPDKNDLPAASEAFQILQKAYETLTDPVKRREFEMESQHAHFDEEMEDLMKKMEEKMEEVLNTLSCDVCGGKHRRYETNRDPYSARYCSRHGFRHPAHEGDVWVETSHLGFKWHFYAMMEDKIFDITEWAVCQDMKYMEPNSCEVRYRVGTQRSRSAPRQRAPPPGAHGFTNHHSHHRGQEFNDDMAEEMLKEFLRQFHQGDPRGGRAGGPSYGGGDAGSQERGKKHKKHRKKKR</sequence>
<keyword evidence="2" id="KW-0812">Transmembrane</keyword>
<dbReference type="InterPro" id="IPR018253">
    <property type="entry name" value="DnaJ_domain_CS"/>
</dbReference>
<feature type="region of interest" description="Disordered" evidence="1">
    <location>
        <begin position="684"/>
        <end position="726"/>
    </location>
</feature>
<dbReference type="PROSITE" id="PS50076">
    <property type="entry name" value="DNAJ_2"/>
    <property type="match status" value="1"/>
</dbReference>
<dbReference type="SUPFAM" id="SSF46565">
    <property type="entry name" value="Chaperone J-domain"/>
    <property type="match status" value="1"/>
</dbReference>
<organism evidence="4 5">
    <name type="scientific">Acanthaster planci</name>
    <name type="common">Crown-of-thorns starfish</name>
    <dbReference type="NCBI Taxonomy" id="133434"/>
    <lineage>
        <taxon>Eukaryota</taxon>
        <taxon>Metazoa</taxon>
        <taxon>Echinodermata</taxon>
        <taxon>Eleutherozoa</taxon>
        <taxon>Asterozoa</taxon>
        <taxon>Asteroidea</taxon>
        <taxon>Valvatacea</taxon>
        <taxon>Valvatida</taxon>
        <taxon>Acanthasteridae</taxon>
        <taxon>Acanthaster</taxon>
    </lineage>
</organism>
<dbReference type="Proteomes" id="UP000694845">
    <property type="component" value="Unplaced"/>
</dbReference>
<evidence type="ECO:0000313" key="5">
    <source>
        <dbReference type="RefSeq" id="XP_022100208.1"/>
    </source>
</evidence>
<feature type="compositionally biased region" description="Basic and acidic residues" evidence="1">
    <location>
        <begin position="10"/>
        <end position="30"/>
    </location>
</feature>
<feature type="region of interest" description="Disordered" evidence="1">
    <location>
        <begin position="1"/>
        <end position="345"/>
    </location>
</feature>
<feature type="compositionally biased region" description="Basic and acidic residues" evidence="1">
    <location>
        <begin position="319"/>
        <end position="335"/>
    </location>
</feature>